<accession>A0A7K9VPK0</accession>
<dbReference type="PROSITE" id="PS00290">
    <property type="entry name" value="IG_MHC"/>
    <property type="match status" value="1"/>
</dbReference>
<dbReference type="Proteomes" id="UP000567872">
    <property type="component" value="Unassembled WGS sequence"/>
</dbReference>
<dbReference type="InterPro" id="IPR007110">
    <property type="entry name" value="Ig-like_dom"/>
</dbReference>
<dbReference type="PROSITE" id="PS50835">
    <property type="entry name" value="IG_LIKE"/>
    <property type="match status" value="2"/>
</dbReference>
<dbReference type="InterPro" id="IPR003599">
    <property type="entry name" value="Ig_sub"/>
</dbReference>
<dbReference type="GO" id="GO:0019885">
    <property type="term" value="P:antigen processing and presentation of endogenous peptide antigen via MHC class I"/>
    <property type="evidence" value="ECO:0007669"/>
    <property type="project" value="InterPro"/>
</dbReference>
<feature type="domain" description="Ig-like" evidence="2">
    <location>
        <begin position="121"/>
        <end position="227"/>
    </location>
</feature>
<dbReference type="OrthoDB" id="8929156at2759"/>
<dbReference type="PRINTS" id="PR01669">
    <property type="entry name" value="TAPASIN"/>
</dbReference>
<dbReference type="GO" id="GO:0016020">
    <property type="term" value="C:membrane"/>
    <property type="evidence" value="ECO:0007669"/>
    <property type="project" value="InterPro"/>
</dbReference>
<dbReference type="SMART" id="SM00407">
    <property type="entry name" value="IGc1"/>
    <property type="match status" value="1"/>
</dbReference>
<feature type="non-terminal residue" evidence="3">
    <location>
        <position position="235"/>
    </location>
</feature>
<dbReference type="AlphaFoldDB" id="A0A7K9VPK0"/>
<feature type="non-terminal residue" evidence="3">
    <location>
        <position position="1"/>
    </location>
</feature>
<dbReference type="SUPFAM" id="SSF48726">
    <property type="entry name" value="Immunoglobulin"/>
    <property type="match status" value="2"/>
</dbReference>
<dbReference type="InterPro" id="IPR036179">
    <property type="entry name" value="Ig-like_dom_sf"/>
</dbReference>
<dbReference type="Pfam" id="PF07654">
    <property type="entry name" value="C1-set"/>
    <property type="match status" value="1"/>
</dbReference>
<reference evidence="3 4" key="1">
    <citation type="submission" date="2019-09" db="EMBL/GenBank/DDBJ databases">
        <title>Bird 10,000 Genomes (B10K) Project - Family phase.</title>
        <authorList>
            <person name="Zhang G."/>
        </authorList>
    </citation>
    <scope>NUCLEOTIDE SEQUENCE [LARGE SCALE GENOMIC DNA]</scope>
    <source>
        <strain evidence="3">B10K-DU-001-57</strain>
        <tissue evidence="3">Muscle</tissue>
    </source>
</reference>
<dbReference type="SMART" id="SM00409">
    <property type="entry name" value="IG"/>
    <property type="match status" value="2"/>
</dbReference>
<evidence type="ECO:0000313" key="3">
    <source>
        <dbReference type="EMBL" id="NXI74498.1"/>
    </source>
</evidence>
<dbReference type="InterPro" id="IPR050380">
    <property type="entry name" value="Immune_Resp_Modulators"/>
</dbReference>
<dbReference type="PANTHER" id="PTHR23411">
    <property type="entry name" value="TAPASIN"/>
    <property type="match status" value="1"/>
</dbReference>
<keyword evidence="1" id="KW-0393">Immunoglobulin domain</keyword>
<gene>
    <name evidence="3" type="primary">Tapbp</name>
    <name evidence="3" type="ORF">ANSSEM_R03002</name>
</gene>
<sequence>AVALAVLTRTPELRGRPGGSGELHCAFAAPPGPFAVEWRHQHRGAGRVLLAYDGVTSRAPRATPGVELLLGTPGGDGDGATAVTLRLPRLAVAHEGTYVCSVFLPHGHAQQLLQLHVLEPPKVTLSPRRLVVAPGTSAELQCQASGFYPLDVEVTWKRRAGGLGTSLSPGDAVAETWSSGHRQASDGTYSRSVGARLVPARPQHHGDVYTCVVTHPALATPLRASVQLLLAGQRG</sequence>
<comment type="caution">
    <text evidence="3">The sequence shown here is derived from an EMBL/GenBank/DDBJ whole genome shotgun (WGS) entry which is preliminary data.</text>
</comment>
<dbReference type="InterPro" id="IPR008056">
    <property type="entry name" value="Tapasin"/>
</dbReference>
<dbReference type="InterPro" id="IPR003597">
    <property type="entry name" value="Ig_C1-set"/>
</dbReference>
<name>A0A7K9VPK0_ANSSE</name>
<evidence type="ECO:0000313" key="4">
    <source>
        <dbReference type="Proteomes" id="UP000567872"/>
    </source>
</evidence>
<proteinExistence type="predicted"/>
<evidence type="ECO:0000256" key="1">
    <source>
        <dbReference type="ARBA" id="ARBA00023319"/>
    </source>
</evidence>
<protein>
    <submittedName>
        <fullName evidence="3">TPSN protein</fullName>
    </submittedName>
</protein>
<dbReference type="InterPro" id="IPR013783">
    <property type="entry name" value="Ig-like_fold"/>
</dbReference>
<keyword evidence="4" id="KW-1185">Reference proteome</keyword>
<evidence type="ECO:0000259" key="2">
    <source>
        <dbReference type="PROSITE" id="PS50835"/>
    </source>
</evidence>
<dbReference type="EMBL" id="VXAA01007239">
    <property type="protein sequence ID" value="NXI74498.1"/>
    <property type="molecule type" value="Genomic_DNA"/>
</dbReference>
<dbReference type="Gene3D" id="2.60.40.10">
    <property type="entry name" value="Immunoglobulins"/>
    <property type="match status" value="2"/>
</dbReference>
<organism evidence="3 4">
    <name type="scientific">Anseranas semipalmata</name>
    <name type="common">Magpie goose</name>
    <name type="synonym">Anas semipalmata</name>
    <dbReference type="NCBI Taxonomy" id="8851"/>
    <lineage>
        <taxon>Eukaryota</taxon>
        <taxon>Metazoa</taxon>
        <taxon>Chordata</taxon>
        <taxon>Craniata</taxon>
        <taxon>Vertebrata</taxon>
        <taxon>Euteleostomi</taxon>
        <taxon>Archelosauria</taxon>
        <taxon>Archosauria</taxon>
        <taxon>Dinosauria</taxon>
        <taxon>Saurischia</taxon>
        <taxon>Theropoda</taxon>
        <taxon>Coelurosauria</taxon>
        <taxon>Aves</taxon>
        <taxon>Neognathae</taxon>
        <taxon>Galloanserae</taxon>
        <taxon>Anseriformes</taxon>
        <taxon>Anseranatidae</taxon>
        <taxon>Anseranas</taxon>
    </lineage>
</organism>
<dbReference type="InterPro" id="IPR003006">
    <property type="entry name" value="Ig/MHC_CS"/>
</dbReference>
<feature type="domain" description="Ig-like" evidence="2">
    <location>
        <begin position="1"/>
        <end position="102"/>
    </location>
</feature>